<dbReference type="InterPro" id="IPR015760">
    <property type="entry name" value="TIF_IF2"/>
</dbReference>
<feature type="binding site" evidence="10">
    <location>
        <begin position="350"/>
        <end position="353"/>
    </location>
    <ligand>
        <name>GTP</name>
        <dbReference type="ChEBI" id="CHEBI:37565"/>
    </ligand>
</feature>
<evidence type="ECO:0000256" key="5">
    <source>
        <dbReference type="ARBA" id="ARBA00022540"/>
    </source>
</evidence>
<keyword evidence="13" id="KW-0175">Coiled coil</keyword>
<evidence type="ECO:0000256" key="9">
    <source>
        <dbReference type="ARBA" id="ARBA00025162"/>
    </source>
</evidence>
<comment type="subcellular location">
    <subcellularLocation>
        <location evidence="1 10 12">Cytoplasm</location>
    </subcellularLocation>
</comment>
<dbReference type="Gene3D" id="3.40.50.300">
    <property type="entry name" value="P-loop containing nucleotide triphosphate hydrolases"/>
    <property type="match status" value="1"/>
</dbReference>
<dbReference type="InterPro" id="IPR023115">
    <property type="entry name" value="TIF_IF2_dom3"/>
</dbReference>
<dbReference type="Pfam" id="PF00009">
    <property type="entry name" value="GTP_EFTU"/>
    <property type="match status" value="1"/>
</dbReference>
<dbReference type="InterPro" id="IPR027417">
    <property type="entry name" value="P-loop_NTPase"/>
</dbReference>
<dbReference type="GO" id="GO:0005525">
    <property type="term" value="F:GTP binding"/>
    <property type="evidence" value="ECO:0007669"/>
    <property type="project" value="UniProtKB-KW"/>
</dbReference>
<feature type="coiled-coil region" evidence="13">
    <location>
        <begin position="17"/>
        <end position="44"/>
    </location>
</feature>
<evidence type="ECO:0000256" key="8">
    <source>
        <dbReference type="ARBA" id="ARBA00023134"/>
    </source>
</evidence>
<dbReference type="InterPro" id="IPR000795">
    <property type="entry name" value="T_Tr_GTP-bd_dom"/>
</dbReference>
<dbReference type="PROSITE" id="PS01176">
    <property type="entry name" value="IF2"/>
    <property type="match status" value="1"/>
</dbReference>
<dbReference type="GO" id="GO:0005829">
    <property type="term" value="C:cytosol"/>
    <property type="evidence" value="ECO:0007669"/>
    <property type="project" value="TreeGrafter"/>
</dbReference>
<feature type="region of interest" description="G-domain" evidence="10">
    <location>
        <begin position="244"/>
        <end position="392"/>
    </location>
</feature>
<keyword evidence="5 10" id="KW-0396">Initiation factor</keyword>
<reference evidence="16 17" key="1">
    <citation type="submission" date="2016-11" db="EMBL/GenBank/DDBJ databases">
        <authorList>
            <person name="Jaros S."/>
            <person name="Januszkiewicz K."/>
            <person name="Wedrychowicz H."/>
        </authorList>
    </citation>
    <scope>NUCLEOTIDE SEQUENCE [LARGE SCALE GENOMIC DNA]</scope>
    <source>
        <strain evidence="16 17">DSM 19022</strain>
    </source>
</reference>
<evidence type="ECO:0000313" key="17">
    <source>
        <dbReference type="Proteomes" id="UP000184442"/>
    </source>
</evidence>
<dbReference type="GO" id="GO:0003924">
    <property type="term" value="F:GTPase activity"/>
    <property type="evidence" value="ECO:0007669"/>
    <property type="project" value="UniProtKB-UniRule"/>
</dbReference>
<dbReference type="Pfam" id="PF22042">
    <property type="entry name" value="EF-G_D2"/>
    <property type="match status" value="1"/>
</dbReference>
<dbReference type="CDD" id="cd03702">
    <property type="entry name" value="IF2_mtIF2_II"/>
    <property type="match status" value="1"/>
</dbReference>
<dbReference type="FunFam" id="2.40.30.10:FF:000008">
    <property type="entry name" value="Translation initiation factor IF-2"/>
    <property type="match status" value="1"/>
</dbReference>
<dbReference type="InterPro" id="IPR004161">
    <property type="entry name" value="EFTu-like_2"/>
</dbReference>
<dbReference type="Gene3D" id="3.40.50.10050">
    <property type="entry name" value="Translation initiation factor IF- 2, domain 3"/>
    <property type="match status" value="1"/>
</dbReference>
<dbReference type="SUPFAM" id="SSF52540">
    <property type="entry name" value="P-loop containing nucleoside triphosphate hydrolases"/>
    <property type="match status" value="1"/>
</dbReference>
<feature type="compositionally biased region" description="Basic and acidic residues" evidence="14">
    <location>
        <begin position="121"/>
        <end position="134"/>
    </location>
</feature>
<dbReference type="InterPro" id="IPR005225">
    <property type="entry name" value="Small_GTP-bd"/>
</dbReference>
<protein>
    <recommendedName>
        <fullName evidence="3 10">Translation initiation factor IF-2</fullName>
    </recommendedName>
</protein>
<dbReference type="Pfam" id="PF03144">
    <property type="entry name" value="GTP_EFTU_D2"/>
    <property type="match status" value="1"/>
</dbReference>
<dbReference type="PANTHER" id="PTHR43381:SF5">
    <property type="entry name" value="TR-TYPE G DOMAIN-CONTAINING PROTEIN"/>
    <property type="match status" value="1"/>
</dbReference>
<feature type="region of interest" description="Disordered" evidence="14">
    <location>
        <begin position="112"/>
        <end position="138"/>
    </location>
</feature>
<feature type="binding site" evidence="10">
    <location>
        <begin position="250"/>
        <end position="257"/>
    </location>
    <ligand>
        <name>GTP</name>
        <dbReference type="ChEBI" id="CHEBI:37565"/>
    </ligand>
</feature>
<keyword evidence="4 10" id="KW-0963">Cytoplasm</keyword>
<proteinExistence type="inferred from homology"/>
<keyword evidence="17" id="KW-1185">Reference proteome</keyword>
<dbReference type="AlphaFoldDB" id="A0A1M6I514"/>
<dbReference type="PROSITE" id="PS51722">
    <property type="entry name" value="G_TR_2"/>
    <property type="match status" value="1"/>
</dbReference>
<dbReference type="InterPro" id="IPR009000">
    <property type="entry name" value="Transl_B-barrel_sf"/>
</dbReference>
<dbReference type="FunFam" id="2.40.30.10:FF:000007">
    <property type="entry name" value="Translation initiation factor IF-2"/>
    <property type="match status" value="1"/>
</dbReference>
<keyword evidence="8 10" id="KW-0342">GTP-binding</keyword>
<feature type="region of interest" description="Disordered" evidence="14">
    <location>
        <begin position="51"/>
        <end position="88"/>
    </location>
</feature>
<dbReference type="RefSeq" id="WP_207648353.1">
    <property type="nucleotide sequence ID" value="NZ_FQZS01000027.1"/>
</dbReference>
<keyword evidence="7 10" id="KW-0648">Protein biosynthesis</keyword>
<evidence type="ECO:0000256" key="14">
    <source>
        <dbReference type="SAM" id="MobiDB-lite"/>
    </source>
</evidence>
<dbReference type="FunFam" id="3.40.50.10050:FF:000001">
    <property type="entry name" value="Translation initiation factor IF-2"/>
    <property type="match status" value="1"/>
</dbReference>
<gene>
    <name evidence="10" type="primary">infB</name>
    <name evidence="16" type="ORF">SAMN02745176_03086</name>
</gene>
<dbReference type="Proteomes" id="UP000184442">
    <property type="component" value="Unassembled WGS sequence"/>
</dbReference>
<evidence type="ECO:0000259" key="15">
    <source>
        <dbReference type="PROSITE" id="PS51722"/>
    </source>
</evidence>
<dbReference type="SUPFAM" id="SSF50447">
    <property type="entry name" value="Translation proteins"/>
    <property type="match status" value="2"/>
</dbReference>
<evidence type="ECO:0000256" key="11">
    <source>
        <dbReference type="RuleBase" id="RU000644"/>
    </source>
</evidence>
<dbReference type="NCBIfam" id="TIGR00231">
    <property type="entry name" value="small_GTP"/>
    <property type="match status" value="1"/>
</dbReference>
<dbReference type="Gene3D" id="2.40.30.10">
    <property type="entry name" value="Translation factors"/>
    <property type="match status" value="2"/>
</dbReference>
<dbReference type="InterPro" id="IPR006847">
    <property type="entry name" value="IF2_N"/>
</dbReference>
<evidence type="ECO:0000313" key="16">
    <source>
        <dbReference type="EMBL" id="SHJ29502.1"/>
    </source>
</evidence>
<name>A0A1M6I514_9FIRM</name>
<evidence type="ECO:0000256" key="12">
    <source>
        <dbReference type="RuleBase" id="RU000645"/>
    </source>
</evidence>
<evidence type="ECO:0000256" key="13">
    <source>
        <dbReference type="SAM" id="Coils"/>
    </source>
</evidence>
<evidence type="ECO:0000256" key="10">
    <source>
        <dbReference type="HAMAP-Rule" id="MF_00100"/>
    </source>
</evidence>
<dbReference type="GO" id="GO:0003743">
    <property type="term" value="F:translation initiation factor activity"/>
    <property type="evidence" value="ECO:0007669"/>
    <property type="project" value="UniProtKB-UniRule"/>
</dbReference>
<dbReference type="CDD" id="cd01887">
    <property type="entry name" value="IF2_eIF5B"/>
    <property type="match status" value="1"/>
</dbReference>
<dbReference type="InterPro" id="IPR044145">
    <property type="entry name" value="IF2_II"/>
</dbReference>
<dbReference type="Pfam" id="PF11987">
    <property type="entry name" value="IF-2"/>
    <property type="match status" value="1"/>
</dbReference>
<organism evidence="16 17">
    <name type="scientific">Lutispora thermophila DSM 19022</name>
    <dbReference type="NCBI Taxonomy" id="1122184"/>
    <lineage>
        <taxon>Bacteria</taxon>
        <taxon>Bacillati</taxon>
        <taxon>Bacillota</taxon>
        <taxon>Clostridia</taxon>
        <taxon>Lutisporales</taxon>
        <taxon>Lutisporaceae</taxon>
        <taxon>Lutispora</taxon>
    </lineage>
</organism>
<dbReference type="SUPFAM" id="SSF52156">
    <property type="entry name" value="Initiation factor IF2/eIF5b, domain 3"/>
    <property type="match status" value="1"/>
</dbReference>
<dbReference type="InterPro" id="IPR000178">
    <property type="entry name" value="TF_IF2_bacterial-like"/>
</dbReference>
<sequence length="740" mass="81751">MSKKRLYELAKELGVSSKELINKAKEANININNHMSNIESHEEKAIRDLFTNNEKRAENKTENKEKVNIDYRRRNNQNSTESLKPKESVRDAIKDVINEDFESEFRSKKLTKKNKKIVSNKKNEDNAKKTYNKNDKKKGKQINVQVNKDENIQANVPKKPIKIGSTITVKDFSEKTGKTVAEIIKKLLLLGVVATINQELDFDTAALIADEFGIKIERAIDKDDEELLLNDVEDKEEDLKPRPPVVTIMGHVDHGKTSLLDAIRQTNVIATEAGGITQHIGAYMVNVEGRKIAFLDTPGHEAFTAMRARGAKVTDIAVLVVAADDGVMPQTIEAINHAKAANVTIIVAINKIDKAGANPDRVKQELTEHGLLPEDWGGDTICVPVSAKKKIGIENLLEMILLVAEMQELKANPNRKAKGTVIEAKLDKNRGPVATVLIQNGTLNAGDFFVVGNTHGKVRTMTDEKGKNLKKAGPSTPVEITGLAEVPDAGDILIVVDDEKVAKQISDKRKEKYRQEHLQSGQKISLDDLFSQIQSGKVKELNLIVKADVQGSVEAVKQSLEKLSNDEVKIKAIHGGVGAITETDVTFASASNAIIIGFNVRPQASAMTLAEKEKVDIRLYRVIYDAIEDIQSAMKGMLEPEYKEVVLGHAEVRAIFKASSIGTIAGSYVTDGKVNRNNDVRVIRDGVVIYEGKISSLKRFKDDVKEVNTGFECGISLEKFNDIKEGDIIECFTMEAIPRK</sequence>
<dbReference type="FunFam" id="3.40.50.300:FF:000019">
    <property type="entry name" value="Translation initiation factor IF-2"/>
    <property type="match status" value="1"/>
</dbReference>
<dbReference type="CDD" id="cd03692">
    <property type="entry name" value="mtIF2_IVc"/>
    <property type="match status" value="1"/>
</dbReference>
<comment type="function">
    <text evidence="9 10 11">One of the essential components for the initiation of protein synthesis. Protects formylmethionyl-tRNA from spontaneous hydrolysis and promotes its binding to the 30S ribosomal subunits. Also involved in the hydrolysis of GTP during the formation of the 70S ribosomal complex.</text>
</comment>
<feature type="binding site" evidence="10">
    <location>
        <begin position="296"/>
        <end position="300"/>
    </location>
    <ligand>
        <name>GTP</name>
        <dbReference type="ChEBI" id="CHEBI:37565"/>
    </ligand>
</feature>
<feature type="compositionally biased region" description="Basic and acidic residues" evidence="14">
    <location>
        <begin position="51"/>
        <end position="73"/>
    </location>
</feature>
<evidence type="ECO:0000256" key="7">
    <source>
        <dbReference type="ARBA" id="ARBA00022917"/>
    </source>
</evidence>
<dbReference type="HAMAP" id="MF_00100_B">
    <property type="entry name" value="IF_2_B"/>
    <property type="match status" value="1"/>
</dbReference>
<evidence type="ECO:0000256" key="2">
    <source>
        <dbReference type="ARBA" id="ARBA00007733"/>
    </source>
</evidence>
<evidence type="ECO:0000256" key="6">
    <source>
        <dbReference type="ARBA" id="ARBA00022741"/>
    </source>
</evidence>
<keyword evidence="6 10" id="KW-0547">Nucleotide-binding</keyword>
<dbReference type="InterPro" id="IPR053905">
    <property type="entry name" value="EF-G-like_DII"/>
</dbReference>
<dbReference type="Pfam" id="PF04760">
    <property type="entry name" value="IF2_N"/>
    <property type="match status" value="2"/>
</dbReference>
<feature type="domain" description="Tr-type G" evidence="15">
    <location>
        <begin position="241"/>
        <end position="410"/>
    </location>
</feature>
<dbReference type="PANTHER" id="PTHR43381">
    <property type="entry name" value="TRANSLATION INITIATION FACTOR IF-2-RELATED"/>
    <property type="match status" value="1"/>
</dbReference>
<accession>A0A1M6I514</accession>
<evidence type="ECO:0000256" key="1">
    <source>
        <dbReference type="ARBA" id="ARBA00004496"/>
    </source>
</evidence>
<evidence type="ECO:0000256" key="4">
    <source>
        <dbReference type="ARBA" id="ARBA00022490"/>
    </source>
</evidence>
<dbReference type="Gene3D" id="1.10.10.2480">
    <property type="match status" value="1"/>
</dbReference>
<evidence type="ECO:0000256" key="3">
    <source>
        <dbReference type="ARBA" id="ARBA00020675"/>
    </source>
</evidence>
<dbReference type="EMBL" id="FQZS01000027">
    <property type="protein sequence ID" value="SHJ29502.1"/>
    <property type="molecule type" value="Genomic_DNA"/>
</dbReference>
<dbReference type="STRING" id="1122184.SAMN02745176_03086"/>
<dbReference type="NCBIfam" id="TIGR00487">
    <property type="entry name" value="IF-2"/>
    <property type="match status" value="1"/>
</dbReference>
<comment type="similarity">
    <text evidence="2 10 11">Belongs to the TRAFAC class translation factor GTPase superfamily. Classic translation factor GTPase family. IF-2 subfamily.</text>
</comment>
<dbReference type="InterPro" id="IPR036925">
    <property type="entry name" value="TIF_IF2_dom3_sf"/>
</dbReference>